<dbReference type="Gramene" id="Bo9g019000.1">
    <property type="protein sequence ID" value="Bo9g019000.1"/>
    <property type="gene ID" value="Bo9g019000"/>
</dbReference>
<sequence>MRGWVWFTAHECMVEDWAVTNWFITEENDLPGLQNRFLGLRIMIMGAKTKFVQCPDGELQKRKEVVHCVTLPEIDVINSTYIT</sequence>
<name>A0A0D3E2E9_BRAOL</name>
<dbReference type="InterPro" id="IPR010339">
    <property type="entry name" value="TIP49_P-loop"/>
</dbReference>
<reference evidence="2 3" key="1">
    <citation type="journal article" date="2014" name="Genome Biol.">
        <title>Transcriptome and methylome profiling reveals relics of genome dominance in the mesopolyploid Brassica oleracea.</title>
        <authorList>
            <person name="Parkin I.A."/>
            <person name="Koh C."/>
            <person name="Tang H."/>
            <person name="Robinson S.J."/>
            <person name="Kagale S."/>
            <person name="Clarke W.E."/>
            <person name="Town C.D."/>
            <person name="Nixon J."/>
            <person name="Krishnakumar V."/>
            <person name="Bidwell S.L."/>
            <person name="Denoeud F."/>
            <person name="Belcram H."/>
            <person name="Links M.G."/>
            <person name="Just J."/>
            <person name="Clarke C."/>
            <person name="Bender T."/>
            <person name="Huebert T."/>
            <person name="Mason A.S."/>
            <person name="Pires J.C."/>
            <person name="Barker G."/>
            <person name="Moore J."/>
            <person name="Walley P.G."/>
            <person name="Manoli S."/>
            <person name="Batley J."/>
            <person name="Edwards D."/>
            <person name="Nelson M.N."/>
            <person name="Wang X."/>
            <person name="Paterson A.H."/>
            <person name="King G."/>
            <person name="Bancroft I."/>
            <person name="Chalhoub B."/>
            <person name="Sharpe A.G."/>
        </authorList>
    </citation>
    <scope>NUCLEOTIDE SEQUENCE</scope>
    <source>
        <strain evidence="2 3">cv. TO1000</strain>
    </source>
</reference>
<protein>
    <submittedName>
        <fullName evidence="2">RuvB-like helicase</fullName>
    </submittedName>
</protein>
<organism evidence="2 3">
    <name type="scientific">Brassica oleracea var. oleracea</name>
    <dbReference type="NCBI Taxonomy" id="109376"/>
    <lineage>
        <taxon>Eukaryota</taxon>
        <taxon>Viridiplantae</taxon>
        <taxon>Streptophyta</taxon>
        <taxon>Embryophyta</taxon>
        <taxon>Tracheophyta</taxon>
        <taxon>Spermatophyta</taxon>
        <taxon>Magnoliopsida</taxon>
        <taxon>eudicotyledons</taxon>
        <taxon>Gunneridae</taxon>
        <taxon>Pentapetalae</taxon>
        <taxon>rosids</taxon>
        <taxon>malvids</taxon>
        <taxon>Brassicales</taxon>
        <taxon>Brassicaceae</taxon>
        <taxon>Brassiceae</taxon>
        <taxon>Brassica</taxon>
    </lineage>
</organism>
<dbReference type="EnsemblPlants" id="Bo9g019000.1">
    <property type="protein sequence ID" value="Bo9g019000.1"/>
    <property type="gene ID" value="Bo9g019000"/>
</dbReference>
<dbReference type="Pfam" id="PF06068">
    <property type="entry name" value="TIP49"/>
    <property type="match status" value="1"/>
</dbReference>
<dbReference type="eggNOG" id="KOG2680">
    <property type="taxonomic scope" value="Eukaryota"/>
</dbReference>
<dbReference type="Gene3D" id="2.40.50.360">
    <property type="entry name" value="RuvB-like helicase, domain II"/>
    <property type="match status" value="1"/>
</dbReference>
<dbReference type="GO" id="GO:0005524">
    <property type="term" value="F:ATP binding"/>
    <property type="evidence" value="ECO:0007669"/>
    <property type="project" value="InterPro"/>
</dbReference>
<keyword evidence="3" id="KW-1185">Reference proteome</keyword>
<dbReference type="AlphaFoldDB" id="A0A0D3E2E9"/>
<dbReference type="STRING" id="109376.A0A0D3E2E9"/>
<dbReference type="Proteomes" id="UP000032141">
    <property type="component" value="Chromosome C9"/>
</dbReference>
<evidence type="ECO:0000313" key="3">
    <source>
        <dbReference type="Proteomes" id="UP000032141"/>
    </source>
</evidence>
<evidence type="ECO:0000313" key="2">
    <source>
        <dbReference type="EnsemblPlants" id="Bo9g019000.1"/>
    </source>
</evidence>
<feature type="domain" description="TIP49 P-loop" evidence="1">
    <location>
        <begin position="48"/>
        <end position="79"/>
    </location>
</feature>
<accession>A0A0D3E2E9</accession>
<dbReference type="HOGENOM" id="CLU_2545802_0_0_1"/>
<reference evidence="2" key="2">
    <citation type="submission" date="2015-03" db="UniProtKB">
        <authorList>
            <consortium name="EnsemblPlants"/>
        </authorList>
    </citation>
    <scope>IDENTIFICATION</scope>
</reference>
<proteinExistence type="predicted"/>
<dbReference type="OMA" id="WFITEEN"/>
<evidence type="ECO:0000259" key="1">
    <source>
        <dbReference type="Pfam" id="PF06068"/>
    </source>
</evidence>
<dbReference type="InterPro" id="IPR042487">
    <property type="entry name" value="RuvBL1/2_DNA/RNA_bd_dom"/>
</dbReference>